<dbReference type="eggNOG" id="COG0515">
    <property type="taxonomic scope" value="Bacteria"/>
</dbReference>
<name>B3U4V8_9BACT</name>
<dbReference type="FunFam" id="1.10.510.10:FF:000021">
    <property type="entry name" value="Serine/threonine protein kinase"/>
    <property type="match status" value="1"/>
</dbReference>
<organism evidence="11">
    <name type="scientific">Nitrospira defluvii</name>
    <dbReference type="NCBI Taxonomy" id="330214"/>
    <lineage>
        <taxon>Bacteria</taxon>
        <taxon>Pseudomonadati</taxon>
        <taxon>Nitrospirota</taxon>
        <taxon>Nitrospiria</taxon>
        <taxon>Nitrospirales</taxon>
        <taxon>Nitrospiraceae</taxon>
        <taxon>Nitrospira</taxon>
    </lineage>
</organism>
<protein>
    <recommendedName>
        <fullName evidence="1">non-specific serine/threonine protein kinase</fullName>
        <ecNumber evidence="1">2.7.11.1</ecNumber>
    </recommendedName>
</protein>
<dbReference type="SMART" id="SM00220">
    <property type="entry name" value="S_TKc"/>
    <property type="match status" value="1"/>
</dbReference>
<keyword evidence="9" id="KW-0472">Membrane</keyword>
<keyword evidence="3 11" id="KW-0808">Transferase</keyword>
<evidence type="ECO:0000259" key="10">
    <source>
        <dbReference type="PROSITE" id="PS50011"/>
    </source>
</evidence>
<dbReference type="PROSITE" id="PS00107">
    <property type="entry name" value="PROTEIN_KINASE_ATP"/>
    <property type="match status" value="1"/>
</dbReference>
<dbReference type="CDD" id="cd14014">
    <property type="entry name" value="STKc_PknB_like"/>
    <property type="match status" value="1"/>
</dbReference>
<dbReference type="InterPro" id="IPR000719">
    <property type="entry name" value="Prot_kinase_dom"/>
</dbReference>
<keyword evidence="13" id="KW-1185">Reference proteome</keyword>
<accession>B3U4V8</accession>
<dbReference type="Gene3D" id="3.30.200.20">
    <property type="entry name" value="Phosphorylase Kinase, domain 1"/>
    <property type="match status" value="1"/>
</dbReference>
<dbReference type="EC" id="2.7.11.1" evidence="1"/>
<keyword evidence="6 7" id="KW-0067">ATP-binding</keyword>
<evidence type="ECO:0000256" key="4">
    <source>
        <dbReference type="ARBA" id="ARBA00022741"/>
    </source>
</evidence>
<dbReference type="EMBL" id="EU559167">
    <property type="protein sequence ID" value="ACE75675.1"/>
    <property type="molecule type" value="Genomic_DNA"/>
</dbReference>
<dbReference type="PROSITE" id="PS00108">
    <property type="entry name" value="PROTEIN_KINASE_ST"/>
    <property type="match status" value="1"/>
</dbReference>
<evidence type="ECO:0000256" key="9">
    <source>
        <dbReference type="SAM" id="Phobius"/>
    </source>
</evidence>
<dbReference type="InterPro" id="IPR008271">
    <property type="entry name" value="Ser/Thr_kinase_AS"/>
</dbReference>
<gene>
    <name evidence="12" type="ORF">NIDE1530</name>
</gene>
<dbReference type="SUPFAM" id="SSF56112">
    <property type="entry name" value="Protein kinase-like (PK-like)"/>
    <property type="match status" value="1"/>
</dbReference>
<evidence type="ECO:0000313" key="13">
    <source>
        <dbReference type="Proteomes" id="UP000001660"/>
    </source>
</evidence>
<reference evidence="12" key="3">
    <citation type="submission" date="2010-03" db="EMBL/GenBank/DDBJ databases">
        <authorList>
            <person name="Genoscope - CEA"/>
        </authorList>
    </citation>
    <scope>NUCLEOTIDE SEQUENCE</scope>
</reference>
<evidence type="ECO:0000313" key="11">
    <source>
        <dbReference type="EMBL" id="ACE75675.1"/>
    </source>
</evidence>
<evidence type="ECO:0000256" key="3">
    <source>
        <dbReference type="ARBA" id="ARBA00022679"/>
    </source>
</evidence>
<dbReference type="Pfam" id="PF00069">
    <property type="entry name" value="Pkinase"/>
    <property type="match status" value="1"/>
</dbReference>
<dbReference type="Gene3D" id="1.10.510.10">
    <property type="entry name" value="Transferase(Phosphotransferase) domain 1"/>
    <property type="match status" value="1"/>
</dbReference>
<dbReference type="InterPro" id="IPR017441">
    <property type="entry name" value="Protein_kinase_ATP_BS"/>
</dbReference>
<dbReference type="OrthoDB" id="9791419at2"/>
<dbReference type="PANTHER" id="PTHR43289">
    <property type="entry name" value="MITOGEN-ACTIVATED PROTEIN KINASE KINASE KINASE 20-RELATED"/>
    <property type="match status" value="1"/>
</dbReference>
<evidence type="ECO:0000256" key="7">
    <source>
        <dbReference type="PROSITE-ProRule" id="PRU10141"/>
    </source>
</evidence>
<dbReference type="PROSITE" id="PS50011">
    <property type="entry name" value="PROTEIN_KINASE_DOM"/>
    <property type="match status" value="1"/>
</dbReference>
<dbReference type="STRING" id="330214.NIDE1530"/>
<reference evidence="11" key="1">
    <citation type="journal article" date="2008" name="Environ. Microbiol.">
        <title>Environmental genomics reveals a functional chlorite dismutase in the nitrite-oxidizing bacterium 'Candidatus Nitrospira defluvii'.</title>
        <authorList>
            <person name="Maixner F."/>
            <person name="Wagner M."/>
            <person name="Lucker S."/>
            <person name="Pelletier E."/>
            <person name="Schmitz-Esser S."/>
            <person name="Hace K."/>
            <person name="Spieck E."/>
            <person name="Konrat R."/>
            <person name="Le Paslier D."/>
            <person name="Daims H."/>
        </authorList>
    </citation>
    <scope>NUCLEOTIDE SEQUENCE</scope>
</reference>
<evidence type="ECO:0000256" key="5">
    <source>
        <dbReference type="ARBA" id="ARBA00022777"/>
    </source>
</evidence>
<evidence type="ECO:0000256" key="1">
    <source>
        <dbReference type="ARBA" id="ARBA00012513"/>
    </source>
</evidence>
<dbReference type="GO" id="GO:0004674">
    <property type="term" value="F:protein serine/threonine kinase activity"/>
    <property type="evidence" value="ECO:0007669"/>
    <property type="project" value="UniProtKB-KW"/>
</dbReference>
<proteinExistence type="predicted"/>
<keyword evidence="9" id="KW-0812">Transmembrane</keyword>
<dbReference type="GO" id="GO:0005524">
    <property type="term" value="F:ATP binding"/>
    <property type="evidence" value="ECO:0007669"/>
    <property type="project" value="UniProtKB-UniRule"/>
</dbReference>
<evidence type="ECO:0000256" key="8">
    <source>
        <dbReference type="SAM" id="MobiDB-lite"/>
    </source>
</evidence>
<dbReference type="HOGENOM" id="CLU_582271_0_0_0"/>
<dbReference type="InterPro" id="IPR011009">
    <property type="entry name" value="Kinase-like_dom_sf"/>
</dbReference>
<feature type="binding site" evidence="7">
    <location>
        <position position="230"/>
    </location>
    <ligand>
        <name>ATP</name>
        <dbReference type="ChEBI" id="CHEBI:30616"/>
    </ligand>
</feature>
<feature type="region of interest" description="Disordered" evidence="8">
    <location>
        <begin position="150"/>
        <end position="178"/>
    </location>
</feature>
<feature type="domain" description="Protein kinase" evidence="10">
    <location>
        <begin position="201"/>
        <end position="464"/>
    </location>
</feature>
<keyword evidence="4 7" id="KW-0547">Nucleotide-binding</keyword>
<evidence type="ECO:0000256" key="2">
    <source>
        <dbReference type="ARBA" id="ARBA00022527"/>
    </source>
</evidence>
<keyword evidence="2 11" id="KW-0723">Serine/threonine-protein kinase</keyword>
<feature type="transmembrane region" description="Helical" evidence="9">
    <location>
        <begin position="78"/>
        <end position="96"/>
    </location>
</feature>
<dbReference type="PANTHER" id="PTHR43289:SF6">
    <property type="entry name" value="SERINE_THREONINE-PROTEIN KINASE NEKL-3"/>
    <property type="match status" value="1"/>
</dbReference>
<dbReference type="EMBL" id="FP929003">
    <property type="protein sequence ID" value="CBK41270.1"/>
    <property type="molecule type" value="Genomic_DNA"/>
</dbReference>
<sequence>MTTSWGWIGPYLIVIILAILVGPLLATLPLFTHTFLQPLRMNAAQAVRLIADGICLLMIWLTATRARQDLHDNGKGQTFFRAILFPSALLLIVLVATRAYEAHGVPVLGPPKQPLYNWLITGGLIGAAIWLTFAWVRHADALTRAFAGRARHRADEEEKTPAEATGEPRATADAITPSPTRAGGTVIVRNGATVPDTLGRYQVVRELGRGAMGVVYLGKDPTIQRHVAIKTMRLDDIDNEDELKEFRDRFFREAESTGRLSHPNIVTVYDAGEQEGLAYIAMEYLEGTLLSCYCQKSTILPAKQALQIVATVADALDYAHSQGVIHRDVKPPNIMILKQRLVKVMDFGIAKMASGSKTQTSMILGTPRYMSPEQATGKDVDGRSDVFSLGIVLFELLTGERPFDAENMPALVTRIAKAPHAPLLKYRRDLPTRVQAILDRALQKDIPNRYRHASDMAQDLRDVFQIMPR</sequence>
<reference evidence="12 13" key="2">
    <citation type="journal article" date="2010" name="Proc. Natl. Acad. Sci. U.S.A.">
        <title>A Nitrospira metagenome illuminates the physiology and evolution of globally important nitrite-oxidizing bacteria.</title>
        <authorList>
            <person name="Lucker S."/>
            <person name="Wagner M."/>
            <person name="Maixner F."/>
            <person name="Pelletier E."/>
            <person name="Koch H."/>
            <person name="Vacherie B."/>
            <person name="Rattei T."/>
            <person name="Sinninghe Damste J."/>
            <person name="Spieck E."/>
            <person name="Le Paslier D."/>
            <person name="Daims H."/>
        </authorList>
    </citation>
    <scope>NUCLEOTIDE SEQUENCE [LARGE SCALE GENOMIC DNA]</scope>
</reference>
<feature type="transmembrane region" description="Helical" evidence="9">
    <location>
        <begin position="116"/>
        <end position="136"/>
    </location>
</feature>
<evidence type="ECO:0000313" key="12">
    <source>
        <dbReference type="EMBL" id="CBK41270.1"/>
    </source>
</evidence>
<keyword evidence="9" id="KW-1133">Transmembrane helix</keyword>
<evidence type="ECO:0000256" key="6">
    <source>
        <dbReference type="ARBA" id="ARBA00022840"/>
    </source>
</evidence>
<keyword evidence="5 11" id="KW-0418">Kinase</keyword>
<feature type="transmembrane region" description="Helical" evidence="9">
    <location>
        <begin position="7"/>
        <end position="26"/>
    </location>
</feature>
<dbReference type="AlphaFoldDB" id="B3U4V8"/>
<dbReference type="KEGG" id="nde:NIDE1530"/>
<dbReference type="Proteomes" id="UP000001660">
    <property type="component" value="Chromosome"/>
</dbReference>
<feature type="transmembrane region" description="Helical" evidence="9">
    <location>
        <begin position="46"/>
        <end position="66"/>
    </location>
</feature>